<dbReference type="AlphaFoldDB" id="A0AA86GQY3"/>
<gene>
    <name evidence="1" type="ORF">SGRAN_2555</name>
</gene>
<name>A0AA86GQY3_9SPHN</name>
<organism evidence="1 2">
    <name type="scientific">Sphingopyxis granuli</name>
    <dbReference type="NCBI Taxonomy" id="267128"/>
    <lineage>
        <taxon>Bacteria</taxon>
        <taxon>Pseudomonadati</taxon>
        <taxon>Pseudomonadota</taxon>
        <taxon>Alphaproteobacteria</taxon>
        <taxon>Sphingomonadales</taxon>
        <taxon>Sphingomonadaceae</taxon>
        <taxon>Sphingopyxis</taxon>
    </lineage>
</organism>
<dbReference type="RefSeq" id="WP_067184205.1">
    <property type="nucleotide sequence ID" value="NZ_CP012199.1"/>
</dbReference>
<accession>A0AA86GQY3</accession>
<proteinExistence type="predicted"/>
<dbReference type="EMBL" id="CP012199">
    <property type="protein sequence ID" value="AMG74913.1"/>
    <property type="molecule type" value="Genomic_DNA"/>
</dbReference>
<evidence type="ECO:0000313" key="1">
    <source>
        <dbReference type="EMBL" id="AMG74913.1"/>
    </source>
</evidence>
<dbReference type="Proteomes" id="UP000058599">
    <property type="component" value="Chromosome"/>
</dbReference>
<keyword evidence="2" id="KW-1185">Reference proteome</keyword>
<dbReference type="Pfam" id="PF20561">
    <property type="entry name" value="DUF6771"/>
    <property type="match status" value="1"/>
</dbReference>
<evidence type="ECO:0000313" key="2">
    <source>
        <dbReference type="Proteomes" id="UP000058599"/>
    </source>
</evidence>
<reference evidence="1 2" key="1">
    <citation type="journal article" date="2016" name="BMC Genomics">
        <title>Genomic analysis of the nitrate-respiring Sphingopyxis granuli (formerly Sphingomonas macrogoltabida) strain TFA.</title>
        <authorList>
            <person name="Garcia-Romero I."/>
            <person name="Perez-Pulido A.J."/>
            <person name="Gonzalez-Flores Y.E."/>
            <person name="Reyes-Ramirez F."/>
            <person name="Santero E."/>
            <person name="Floriano B."/>
        </authorList>
    </citation>
    <scope>NUCLEOTIDE SEQUENCE [LARGE SCALE GENOMIC DNA]</scope>
    <source>
        <strain evidence="1 2">TFA</strain>
    </source>
</reference>
<dbReference type="InterPro" id="IPR046662">
    <property type="entry name" value="DUF6771"/>
</dbReference>
<protein>
    <submittedName>
        <fullName evidence="1">Uncharacterized protein</fullName>
    </submittedName>
</protein>
<dbReference type="KEGG" id="sgi:SGRAN_2555"/>
<sequence>MEQINPSRIAETILTAPGWARVGITAPAPHVRTDAAHELARVILAAIEGGGTGAPAADQPALPL</sequence>